<proteinExistence type="predicted"/>
<dbReference type="InterPro" id="IPR024078">
    <property type="entry name" value="LmbE-like_dom_sf"/>
</dbReference>
<evidence type="ECO:0000256" key="1">
    <source>
        <dbReference type="SAM" id="SignalP"/>
    </source>
</evidence>
<protein>
    <submittedName>
        <fullName evidence="2">GlcNAc-PI de-N-acetylase</fullName>
    </submittedName>
</protein>
<dbReference type="InterPro" id="IPR029062">
    <property type="entry name" value="Class_I_gatase-like"/>
</dbReference>
<dbReference type="SUPFAM" id="SSF102588">
    <property type="entry name" value="LmbE-like"/>
    <property type="match status" value="1"/>
</dbReference>
<keyword evidence="1" id="KW-0732">Signal</keyword>
<dbReference type="PANTHER" id="PTHR12993:SF11">
    <property type="entry name" value="N-ACETYLGLUCOSAMINYL-PHOSPHATIDYLINOSITOL DE-N-ACETYLASE"/>
    <property type="match status" value="1"/>
</dbReference>
<dbReference type="STRING" id="1073327.SAMN04488108_0758"/>
<sequence length="819" mass="92078">MLNPNLTRSLLSFMLSFITFCSFSQSIPSSELYHELLKIQETRRVLYIAAHPDDENTRLIAYLANQEMVQVAYMALTRGDGGQNLIGPELGIGLGQIRTQELLKARETDGGRQFFSRAKDFGYSKNPTETLQNWDKNTILSDVVWVIRKFRPDIIITRFNTIPGGNHGHHTTSAILAEEALTLAGDPNSFPEQLKFVEPWSPKRIFWNTYNFRGDFEPEEGKQYYAFPTGDYNSLLGETYSQIASDSRTMHKSQGFGSTASIGGALDHIQFIKGEPMVENPFEGVKDRWETVAGGKEIEELIQKALDNFDFVEPSSNVAKLLEIKKKLNDLNTSESWVTEKKIALDKLIINVLGIDFEYDVNQETGYPGSEVETRFVFNNPSNIQVSDLEFEVMGHSYGAELAVESNQPVTIPIQLKIDENEPYSQPYWLKEYVDGPMYPIEDQEMIGKPFNDIQIGGRMEFQISGQKFSLPVQLFYKYNDQVDGEVKQPFTIIPEVDLKVSKNTLFLLGGTDPKVTVSVHFNGEMLDGELSFSGIGKDQYRILEVDDIPAQNTRVYQVEFLKNGDGKKIVTAQYQVANGENFDQVMNQISYKHIPNLTYFQPANIAVIQADWKVSGDRIGYIPGAGDDVPAVLEALGYQVVPIGENDYNLNYLSQFKTIIVGIRAYNVNKVLSDNQQVMMGYVKAGGHLIVQYNTSAPLLVDQLGPYPFNITRDRVAVETAPIDADFSHPLLAGPNLINQDDFKDWIQERGLYFAGNLAPEYSTPFTMNDPEEDPKTGSLIYANYGEGTYVYSGLSFFRELPAGVPGAIKLFINLIEQ</sequence>
<dbReference type="PANTHER" id="PTHR12993">
    <property type="entry name" value="N-ACETYLGLUCOSAMINYL-PHOSPHATIDYLINOSITOL DE-N-ACETYLASE-RELATED"/>
    <property type="match status" value="1"/>
</dbReference>
<organism evidence="2 3">
    <name type="scientific">Algoriphagus zhangzhouensis</name>
    <dbReference type="NCBI Taxonomy" id="1073327"/>
    <lineage>
        <taxon>Bacteria</taxon>
        <taxon>Pseudomonadati</taxon>
        <taxon>Bacteroidota</taxon>
        <taxon>Cytophagia</taxon>
        <taxon>Cytophagales</taxon>
        <taxon>Cyclobacteriaceae</taxon>
        <taxon>Algoriphagus</taxon>
    </lineage>
</organism>
<dbReference type="Pfam" id="PF02585">
    <property type="entry name" value="PIG-L"/>
    <property type="match status" value="1"/>
</dbReference>
<dbReference type="Gene3D" id="3.40.50.10320">
    <property type="entry name" value="LmbE-like"/>
    <property type="match status" value="1"/>
</dbReference>
<gene>
    <name evidence="2" type="ORF">SAMN04488108_0758</name>
</gene>
<dbReference type="SUPFAM" id="SSF52317">
    <property type="entry name" value="Class I glutamine amidotransferase-like"/>
    <property type="match status" value="1"/>
</dbReference>
<accession>A0A1M7Z6H4</accession>
<evidence type="ECO:0000313" key="2">
    <source>
        <dbReference type="EMBL" id="SHO60380.1"/>
    </source>
</evidence>
<dbReference type="EMBL" id="FRXN01000001">
    <property type="protein sequence ID" value="SHO60380.1"/>
    <property type="molecule type" value="Genomic_DNA"/>
</dbReference>
<dbReference type="AlphaFoldDB" id="A0A1M7Z6H4"/>
<dbReference type="OrthoDB" id="9759749at2"/>
<dbReference type="Proteomes" id="UP000184609">
    <property type="component" value="Unassembled WGS sequence"/>
</dbReference>
<reference evidence="3" key="1">
    <citation type="submission" date="2016-12" db="EMBL/GenBank/DDBJ databases">
        <authorList>
            <person name="Varghese N."/>
            <person name="Submissions S."/>
        </authorList>
    </citation>
    <scope>NUCLEOTIDE SEQUENCE [LARGE SCALE GENOMIC DNA]</scope>
    <source>
        <strain evidence="3">DSM 25035</strain>
    </source>
</reference>
<dbReference type="GO" id="GO:0016811">
    <property type="term" value="F:hydrolase activity, acting on carbon-nitrogen (but not peptide) bonds, in linear amides"/>
    <property type="evidence" value="ECO:0007669"/>
    <property type="project" value="TreeGrafter"/>
</dbReference>
<keyword evidence="3" id="KW-1185">Reference proteome</keyword>
<feature type="signal peptide" evidence="1">
    <location>
        <begin position="1"/>
        <end position="24"/>
    </location>
</feature>
<dbReference type="InterPro" id="IPR003737">
    <property type="entry name" value="GlcNAc_PI_deacetylase-related"/>
</dbReference>
<name>A0A1M7Z6H4_9BACT</name>
<evidence type="ECO:0000313" key="3">
    <source>
        <dbReference type="Proteomes" id="UP000184609"/>
    </source>
</evidence>
<dbReference type="RefSeq" id="WP_073570396.1">
    <property type="nucleotide sequence ID" value="NZ_FRXN01000001.1"/>
</dbReference>
<feature type="chain" id="PRO_5013133765" evidence="1">
    <location>
        <begin position="25"/>
        <end position="819"/>
    </location>
</feature>